<name>D2ZTJ8_NEIM2</name>
<dbReference type="Proteomes" id="UP000003344">
    <property type="component" value="Unassembled WGS sequence"/>
</dbReference>
<dbReference type="AlphaFoldDB" id="D2ZTJ8"/>
<evidence type="ECO:0000313" key="2">
    <source>
        <dbReference type="Proteomes" id="UP000003344"/>
    </source>
</evidence>
<dbReference type="EMBL" id="ACDX02000002">
    <property type="protein sequence ID" value="EFC89518.1"/>
    <property type="molecule type" value="Genomic_DNA"/>
</dbReference>
<sequence length="40" mass="4591">MCWAVCKIRSSNKKATVYPLLFYQGRLKVARVDGFLNLTV</sequence>
<accession>D2ZTJ8</accession>
<reference evidence="1 2" key="1">
    <citation type="submission" date="2009-10" db="EMBL/GenBank/DDBJ databases">
        <authorList>
            <person name="Weinstock G."/>
            <person name="Sodergren E."/>
            <person name="Clifton S."/>
            <person name="Fulton L."/>
            <person name="Fulton B."/>
            <person name="Courtney L."/>
            <person name="Fronick C."/>
            <person name="Harrison M."/>
            <person name="Strong C."/>
            <person name="Farmer C."/>
            <person name="Delahaunty K."/>
            <person name="Markovic C."/>
            <person name="Hall O."/>
            <person name="Minx P."/>
            <person name="Tomlinson C."/>
            <person name="Mitreva M."/>
            <person name="Nelson J."/>
            <person name="Hou S."/>
            <person name="Wollam A."/>
            <person name="Pepin K.H."/>
            <person name="Johnson M."/>
            <person name="Bhonagiri V."/>
            <person name="Nash W.E."/>
            <person name="Warren W."/>
            <person name="Chinwalla A."/>
            <person name="Mardis E.R."/>
            <person name="Wilson R.K."/>
        </authorList>
    </citation>
    <scope>NUCLEOTIDE SEQUENCE [LARGE SCALE GENOMIC DNA]</scope>
    <source>
        <strain evidence="2">ATCC 25996 / DSM 4631 / NCTC 10774 / M26</strain>
    </source>
</reference>
<dbReference type="STRING" id="546266.NEIMUCOT_03934"/>
<gene>
    <name evidence="1" type="ORF">NEIMUCOT_03934</name>
</gene>
<protein>
    <submittedName>
        <fullName evidence="1">Uncharacterized protein</fullName>
    </submittedName>
</protein>
<evidence type="ECO:0000313" key="1">
    <source>
        <dbReference type="EMBL" id="EFC89518.1"/>
    </source>
</evidence>
<organism evidence="1 2">
    <name type="scientific">Neisseria mucosa (strain ATCC 25996 / DSM 4631 / NCTC 10774 / M26)</name>
    <dbReference type="NCBI Taxonomy" id="546266"/>
    <lineage>
        <taxon>Bacteria</taxon>
        <taxon>Pseudomonadati</taxon>
        <taxon>Pseudomonadota</taxon>
        <taxon>Betaproteobacteria</taxon>
        <taxon>Neisseriales</taxon>
        <taxon>Neisseriaceae</taxon>
        <taxon>Neisseria</taxon>
    </lineage>
</organism>
<proteinExistence type="predicted"/>
<comment type="caution">
    <text evidence="1">The sequence shown here is derived from an EMBL/GenBank/DDBJ whole genome shotgun (WGS) entry which is preliminary data.</text>
</comment>